<evidence type="ECO:0000256" key="1">
    <source>
        <dbReference type="SAM" id="MobiDB-lite"/>
    </source>
</evidence>
<keyword evidence="3" id="KW-1185">Reference proteome</keyword>
<sequence length="115" mass="12229">MLGPRSVHRSTHGLGHGSRCGLEHRLMHRVLVRVKVDNITMPTSDNDKVNDQGAMTPTGNDNMNHDETSTTSENNENNPGAEISFTLIITADNAEQPEGSVPSSGISKGGGGKTH</sequence>
<feature type="region of interest" description="Disordered" evidence="1">
    <location>
        <begin position="41"/>
        <end position="115"/>
    </location>
</feature>
<reference evidence="2" key="1">
    <citation type="journal article" date="2023" name="bioRxiv">
        <title>Improved chromosome-level genome assembly for marigold (Tagetes erecta).</title>
        <authorList>
            <person name="Jiang F."/>
            <person name="Yuan L."/>
            <person name="Wang S."/>
            <person name="Wang H."/>
            <person name="Xu D."/>
            <person name="Wang A."/>
            <person name="Fan W."/>
        </authorList>
    </citation>
    <scope>NUCLEOTIDE SEQUENCE</scope>
    <source>
        <strain evidence="2">WSJ</strain>
        <tissue evidence="2">Leaf</tissue>
    </source>
</reference>
<dbReference type="AlphaFoldDB" id="A0AAD8NM18"/>
<name>A0AAD8NM18_TARER</name>
<feature type="region of interest" description="Disordered" evidence="1">
    <location>
        <begin position="1"/>
        <end position="21"/>
    </location>
</feature>
<evidence type="ECO:0000313" key="3">
    <source>
        <dbReference type="Proteomes" id="UP001229421"/>
    </source>
</evidence>
<accession>A0AAD8NM18</accession>
<gene>
    <name evidence="2" type="ORF">QVD17_34781</name>
</gene>
<feature type="compositionally biased region" description="Polar residues" evidence="1">
    <location>
        <begin position="53"/>
        <end position="62"/>
    </location>
</feature>
<comment type="caution">
    <text evidence="2">The sequence shown here is derived from an EMBL/GenBank/DDBJ whole genome shotgun (WGS) entry which is preliminary data.</text>
</comment>
<dbReference type="EMBL" id="JAUHHV010000009">
    <property type="protein sequence ID" value="KAK1413058.1"/>
    <property type="molecule type" value="Genomic_DNA"/>
</dbReference>
<proteinExistence type="predicted"/>
<feature type="compositionally biased region" description="Basic residues" evidence="1">
    <location>
        <begin position="1"/>
        <end position="11"/>
    </location>
</feature>
<organism evidence="2 3">
    <name type="scientific">Tagetes erecta</name>
    <name type="common">African marigold</name>
    <dbReference type="NCBI Taxonomy" id="13708"/>
    <lineage>
        <taxon>Eukaryota</taxon>
        <taxon>Viridiplantae</taxon>
        <taxon>Streptophyta</taxon>
        <taxon>Embryophyta</taxon>
        <taxon>Tracheophyta</taxon>
        <taxon>Spermatophyta</taxon>
        <taxon>Magnoliopsida</taxon>
        <taxon>eudicotyledons</taxon>
        <taxon>Gunneridae</taxon>
        <taxon>Pentapetalae</taxon>
        <taxon>asterids</taxon>
        <taxon>campanulids</taxon>
        <taxon>Asterales</taxon>
        <taxon>Asteraceae</taxon>
        <taxon>Asteroideae</taxon>
        <taxon>Heliantheae alliance</taxon>
        <taxon>Tageteae</taxon>
        <taxon>Tagetes</taxon>
    </lineage>
</organism>
<feature type="compositionally biased region" description="Low complexity" evidence="1">
    <location>
        <begin position="69"/>
        <end position="78"/>
    </location>
</feature>
<protein>
    <submittedName>
        <fullName evidence="2">Uncharacterized protein</fullName>
    </submittedName>
</protein>
<evidence type="ECO:0000313" key="2">
    <source>
        <dbReference type="EMBL" id="KAK1413058.1"/>
    </source>
</evidence>
<dbReference type="Proteomes" id="UP001229421">
    <property type="component" value="Unassembled WGS sequence"/>
</dbReference>